<evidence type="ECO:0000313" key="2">
    <source>
        <dbReference type="Proteomes" id="UP001165085"/>
    </source>
</evidence>
<accession>A0A9W7A373</accession>
<organism evidence="1 2">
    <name type="scientific">Triparma strigata</name>
    <dbReference type="NCBI Taxonomy" id="1606541"/>
    <lineage>
        <taxon>Eukaryota</taxon>
        <taxon>Sar</taxon>
        <taxon>Stramenopiles</taxon>
        <taxon>Ochrophyta</taxon>
        <taxon>Bolidophyceae</taxon>
        <taxon>Parmales</taxon>
        <taxon>Triparmaceae</taxon>
        <taxon>Triparma</taxon>
    </lineage>
</organism>
<keyword evidence="2" id="KW-1185">Reference proteome</keyword>
<protein>
    <recommendedName>
        <fullName evidence="3">PX domain-containing protein</fullName>
    </recommendedName>
</protein>
<reference evidence="2" key="1">
    <citation type="journal article" date="2023" name="Commun. Biol.">
        <title>Genome analysis of Parmales, the sister group of diatoms, reveals the evolutionary specialization of diatoms from phago-mixotrophs to photoautotrophs.</title>
        <authorList>
            <person name="Ban H."/>
            <person name="Sato S."/>
            <person name="Yoshikawa S."/>
            <person name="Yamada K."/>
            <person name="Nakamura Y."/>
            <person name="Ichinomiya M."/>
            <person name="Sato N."/>
            <person name="Blanc-Mathieu R."/>
            <person name="Endo H."/>
            <person name="Kuwata A."/>
            <person name="Ogata H."/>
        </authorList>
    </citation>
    <scope>NUCLEOTIDE SEQUENCE [LARGE SCALE GENOMIC DNA]</scope>
    <source>
        <strain evidence="2">NIES 3701</strain>
    </source>
</reference>
<dbReference type="EMBL" id="BRXY01000083">
    <property type="protein sequence ID" value="GMH63241.1"/>
    <property type="molecule type" value="Genomic_DNA"/>
</dbReference>
<dbReference type="AlphaFoldDB" id="A0A9W7A373"/>
<comment type="caution">
    <text evidence="1">The sequence shown here is derived from an EMBL/GenBank/DDBJ whole genome shotgun (WGS) entry which is preliminary data.</text>
</comment>
<dbReference type="InterPro" id="IPR036871">
    <property type="entry name" value="PX_dom_sf"/>
</dbReference>
<dbReference type="OrthoDB" id="199075at2759"/>
<name>A0A9W7A373_9STRA</name>
<dbReference type="Gene3D" id="3.30.1520.10">
    <property type="entry name" value="Phox-like domain"/>
    <property type="match status" value="1"/>
</dbReference>
<proteinExistence type="predicted"/>
<dbReference type="Proteomes" id="UP001165085">
    <property type="component" value="Unassembled WGS sequence"/>
</dbReference>
<dbReference type="SUPFAM" id="SSF64268">
    <property type="entry name" value="PX domain"/>
    <property type="match status" value="1"/>
</dbReference>
<dbReference type="GO" id="GO:0035091">
    <property type="term" value="F:phosphatidylinositol binding"/>
    <property type="evidence" value="ECO:0007669"/>
    <property type="project" value="InterPro"/>
</dbReference>
<gene>
    <name evidence="1" type="ORF">TrST_g6347</name>
</gene>
<sequence length="233" mass="26098">MSVSIRHNVITGSRQVLIDGQTVEGTKGYSGIISSNSSGSLGLGSTISFSFHHPPSKKDVHIEIRIKPSFLSFDYECLVDSVYVQEEEWKVHQDLRLGLSPQTPTLNVKVSSYRIEVINSEKKCFFNLTSTLTFPPSEPENASVWKSFSEQMDVANIAKSSYKSSHLRGSFPGFPSRFVGLNEDQFSEEFLNKRKVELEDFWRKLGGFPRIGGRFEVMRFLGFEKGRVAGAGA</sequence>
<evidence type="ECO:0008006" key="3">
    <source>
        <dbReference type="Google" id="ProtNLM"/>
    </source>
</evidence>
<evidence type="ECO:0000313" key="1">
    <source>
        <dbReference type="EMBL" id="GMH63241.1"/>
    </source>
</evidence>